<organism evidence="2 3">
    <name type="scientific">Dreissena polymorpha</name>
    <name type="common">Zebra mussel</name>
    <name type="synonym">Mytilus polymorpha</name>
    <dbReference type="NCBI Taxonomy" id="45954"/>
    <lineage>
        <taxon>Eukaryota</taxon>
        <taxon>Metazoa</taxon>
        <taxon>Spiralia</taxon>
        <taxon>Lophotrochozoa</taxon>
        <taxon>Mollusca</taxon>
        <taxon>Bivalvia</taxon>
        <taxon>Autobranchia</taxon>
        <taxon>Heteroconchia</taxon>
        <taxon>Euheterodonta</taxon>
        <taxon>Imparidentia</taxon>
        <taxon>Neoheterodontei</taxon>
        <taxon>Myida</taxon>
        <taxon>Dreissenoidea</taxon>
        <taxon>Dreissenidae</taxon>
        <taxon>Dreissena</taxon>
    </lineage>
</organism>
<evidence type="ECO:0000313" key="2">
    <source>
        <dbReference type="EMBL" id="KAH3874565.1"/>
    </source>
</evidence>
<protein>
    <submittedName>
        <fullName evidence="2">Uncharacterized protein</fullName>
    </submittedName>
</protein>
<dbReference type="EMBL" id="JAIWYP010000002">
    <property type="protein sequence ID" value="KAH3874565.1"/>
    <property type="molecule type" value="Genomic_DNA"/>
</dbReference>
<feature type="chain" id="PRO_5038800984" evidence="1">
    <location>
        <begin position="17"/>
        <end position="88"/>
    </location>
</feature>
<proteinExistence type="predicted"/>
<dbReference type="AlphaFoldDB" id="A0A9D4MC07"/>
<evidence type="ECO:0000256" key="1">
    <source>
        <dbReference type="SAM" id="SignalP"/>
    </source>
</evidence>
<gene>
    <name evidence="2" type="ORF">DPMN_037811</name>
</gene>
<dbReference type="Proteomes" id="UP000828390">
    <property type="component" value="Unassembled WGS sequence"/>
</dbReference>
<evidence type="ECO:0000313" key="3">
    <source>
        <dbReference type="Proteomes" id="UP000828390"/>
    </source>
</evidence>
<feature type="signal peptide" evidence="1">
    <location>
        <begin position="1"/>
        <end position="16"/>
    </location>
</feature>
<sequence>MFHFISLSVSVVEAWCSHIVSRCGGDMEDAKVSEESMRLNRFHALAGFQEGGSLGNAVQWKDHLDIADSYFQKMQAPGTIRSNQGSAT</sequence>
<reference evidence="2" key="2">
    <citation type="submission" date="2020-11" db="EMBL/GenBank/DDBJ databases">
        <authorList>
            <person name="McCartney M.A."/>
            <person name="Auch B."/>
            <person name="Kono T."/>
            <person name="Mallez S."/>
            <person name="Becker A."/>
            <person name="Gohl D.M."/>
            <person name="Silverstein K.A.T."/>
            <person name="Koren S."/>
            <person name="Bechman K.B."/>
            <person name="Herman A."/>
            <person name="Abrahante J.E."/>
            <person name="Garbe J."/>
        </authorList>
    </citation>
    <scope>NUCLEOTIDE SEQUENCE</scope>
    <source>
        <strain evidence="2">Duluth1</strain>
        <tissue evidence="2">Whole animal</tissue>
    </source>
</reference>
<comment type="caution">
    <text evidence="2">The sequence shown here is derived from an EMBL/GenBank/DDBJ whole genome shotgun (WGS) entry which is preliminary data.</text>
</comment>
<keyword evidence="3" id="KW-1185">Reference proteome</keyword>
<accession>A0A9D4MC07</accession>
<keyword evidence="1" id="KW-0732">Signal</keyword>
<reference evidence="2" key="1">
    <citation type="journal article" date="2019" name="bioRxiv">
        <title>The Genome of the Zebra Mussel, Dreissena polymorpha: A Resource for Invasive Species Research.</title>
        <authorList>
            <person name="McCartney M.A."/>
            <person name="Auch B."/>
            <person name="Kono T."/>
            <person name="Mallez S."/>
            <person name="Zhang Y."/>
            <person name="Obille A."/>
            <person name="Becker A."/>
            <person name="Abrahante J.E."/>
            <person name="Garbe J."/>
            <person name="Badalamenti J.P."/>
            <person name="Herman A."/>
            <person name="Mangelson H."/>
            <person name="Liachko I."/>
            <person name="Sullivan S."/>
            <person name="Sone E.D."/>
            <person name="Koren S."/>
            <person name="Silverstein K.A.T."/>
            <person name="Beckman K.B."/>
            <person name="Gohl D.M."/>
        </authorList>
    </citation>
    <scope>NUCLEOTIDE SEQUENCE</scope>
    <source>
        <strain evidence="2">Duluth1</strain>
        <tissue evidence="2">Whole animal</tissue>
    </source>
</reference>
<name>A0A9D4MC07_DREPO</name>